<evidence type="ECO:0000259" key="9">
    <source>
        <dbReference type="PROSITE" id="PS51755"/>
    </source>
</evidence>
<evidence type="ECO:0000256" key="1">
    <source>
        <dbReference type="ARBA" id="ARBA00022553"/>
    </source>
</evidence>
<dbReference type="PROSITE" id="PS50110">
    <property type="entry name" value="RESPONSE_REGULATORY"/>
    <property type="match status" value="1"/>
</dbReference>
<evidence type="ECO:0000256" key="2">
    <source>
        <dbReference type="ARBA" id="ARBA00023012"/>
    </source>
</evidence>
<dbReference type="PANTHER" id="PTHR48111:SF21">
    <property type="entry name" value="DNA-BINDING DUAL MASTER TRANSCRIPTIONAL REGULATOR RPAA"/>
    <property type="match status" value="1"/>
</dbReference>
<dbReference type="GO" id="GO:0005829">
    <property type="term" value="C:cytosol"/>
    <property type="evidence" value="ECO:0007669"/>
    <property type="project" value="TreeGrafter"/>
</dbReference>
<dbReference type="PANTHER" id="PTHR48111">
    <property type="entry name" value="REGULATOR OF RPOS"/>
    <property type="match status" value="1"/>
</dbReference>
<reference evidence="10 11" key="1">
    <citation type="submission" date="2019-08" db="EMBL/GenBank/DDBJ databases">
        <title>Complete genome sequence of Arcobacter acticola.</title>
        <authorList>
            <person name="Miller W."/>
        </authorList>
    </citation>
    <scope>NUCLEOTIDE SEQUENCE [LARGE SCALE GENOMIC DNA]</scope>
    <source>
        <strain evidence="10 11">KCTC 52212</strain>
    </source>
</reference>
<dbReference type="SUPFAM" id="SSF52172">
    <property type="entry name" value="CheY-like"/>
    <property type="match status" value="1"/>
</dbReference>
<dbReference type="InterPro" id="IPR001789">
    <property type="entry name" value="Sig_transdc_resp-reg_receiver"/>
</dbReference>
<dbReference type="EMBL" id="CP042652">
    <property type="protein sequence ID" value="QKE29352.1"/>
    <property type="molecule type" value="Genomic_DNA"/>
</dbReference>
<organism evidence="10 11">
    <name type="scientific">Arcobacter acticola</name>
    <dbReference type="NCBI Taxonomy" id="1849015"/>
    <lineage>
        <taxon>Bacteria</taxon>
        <taxon>Pseudomonadati</taxon>
        <taxon>Campylobacterota</taxon>
        <taxon>Epsilonproteobacteria</taxon>
        <taxon>Campylobacterales</taxon>
        <taxon>Arcobacteraceae</taxon>
        <taxon>Arcobacter</taxon>
    </lineage>
</organism>
<dbReference type="RefSeq" id="WP_172127008.1">
    <property type="nucleotide sequence ID" value="NZ_CP042652.1"/>
</dbReference>
<dbReference type="KEGG" id="paco:AACT_2225"/>
<accession>A0A6M8EGW9</accession>
<dbReference type="Gene3D" id="3.40.50.2300">
    <property type="match status" value="1"/>
</dbReference>
<feature type="modified residue" description="4-aspartylphosphate" evidence="6">
    <location>
        <position position="52"/>
    </location>
</feature>
<dbReference type="Pfam" id="PF00486">
    <property type="entry name" value="Trans_reg_C"/>
    <property type="match status" value="1"/>
</dbReference>
<keyword evidence="2" id="KW-0902">Two-component regulatory system</keyword>
<keyword evidence="5" id="KW-0804">Transcription</keyword>
<evidence type="ECO:0000259" key="8">
    <source>
        <dbReference type="PROSITE" id="PS50110"/>
    </source>
</evidence>
<dbReference type="SMART" id="SM00862">
    <property type="entry name" value="Trans_reg_C"/>
    <property type="match status" value="1"/>
</dbReference>
<dbReference type="CDD" id="cd00383">
    <property type="entry name" value="trans_reg_C"/>
    <property type="match status" value="1"/>
</dbReference>
<dbReference type="Gene3D" id="1.10.10.10">
    <property type="entry name" value="Winged helix-like DNA-binding domain superfamily/Winged helix DNA-binding domain"/>
    <property type="match status" value="1"/>
</dbReference>
<feature type="domain" description="Response regulatory" evidence="8">
    <location>
        <begin position="3"/>
        <end position="117"/>
    </location>
</feature>
<evidence type="ECO:0000256" key="4">
    <source>
        <dbReference type="ARBA" id="ARBA00023125"/>
    </source>
</evidence>
<dbReference type="GO" id="GO:0000976">
    <property type="term" value="F:transcription cis-regulatory region binding"/>
    <property type="evidence" value="ECO:0007669"/>
    <property type="project" value="TreeGrafter"/>
</dbReference>
<evidence type="ECO:0000256" key="5">
    <source>
        <dbReference type="ARBA" id="ARBA00023163"/>
    </source>
</evidence>
<dbReference type="InterPro" id="IPR011006">
    <property type="entry name" value="CheY-like_superfamily"/>
</dbReference>
<keyword evidence="11" id="KW-1185">Reference proteome</keyword>
<dbReference type="InterPro" id="IPR039420">
    <property type="entry name" value="WalR-like"/>
</dbReference>
<evidence type="ECO:0000256" key="3">
    <source>
        <dbReference type="ARBA" id="ARBA00023015"/>
    </source>
</evidence>
<gene>
    <name evidence="10" type="ORF">AACT_2225</name>
</gene>
<dbReference type="GO" id="GO:0006355">
    <property type="term" value="P:regulation of DNA-templated transcription"/>
    <property type="evidence" value="ECO:0007669"/>
    <property type="project" value="InterPro"/>
</dbReference>
<evidence type="ECO:0000256" key="7">
    <source>
        <dbReference type="PROSITE-ProRule" id="PRU01091"/>
    </source>
</evidence>
<dbReference type="GO" id="GO:0032993">
    <property type="term" value="C:protein-DNA complex"/>
    <property type="evidence" value="ECO:0007669"/>
    <property type="project" value="TreeGrafter"/>
</dbReference>
<feature type="domain" description="OmpR/PhoB-type" evidence="9">
    <location>
        <begin position="125"/>
        <end position="216"/>
    </location>
</feature>
<evidence type="ECO:0000313" key="10">
    <source>
        <dbReference type="EMBL" id="QKE29352.1"/>
    </source>
</evidence>
<protein>
    <submittedName>
        <fullName evidence="10">Two-component system response regulator</fullName>
    </submittedName>
</protein>
<dbReference type="InterPro" id="IPR001867">
    <property type="entry name" value="OmpR/PhoB-type_DNA-bd"/>
</dbReference>
<feature type="DNA-binding region" description="OmpR/PhoB-type" evidence="7">
    <location>
        <begin position="125"/>
        <end position="216"/>
    </location>
</feature>
<dbReference type="GO" id="GO:0000156">
    <property type="term" value="F:phosphorelay response regulator activity"/>
    <property type="evidence" value="ECO:0007669"/>
    <property type="project" value="TreeGrafter"/>
</dbReference>
<evidence type="ECO:0000313" key="11">
    <source>
        <dbReference type="Proteomes" id="UP000503483"/>
    </source>
</evidence>
<dbReference type="AlphaFoldDB" id="A0A6M8EGW9"/>
<name>A0A6M8EGW9_9BACT</name>
<dbReference type="Gene3D" id="6.10.250.690">
    <property type="match status" value="1"/>
</dbReference>
<evidence type="ECO:0000256" key="6">
    <source>
        <dbReference type="PROSITE-ProRule" id="PRU00169"/>
    </source>
</evidence>
<dbReference type="SMART" id="SM00448">
    <property type="entry name" value="REC"/>
    <property type="match status" value="1"/>
</dbReference>
<dbReference type="Proteomes" id="UP000503483">
    <property type="component" value="Chromosome"/>
</dbReference>
<keyword evidence="3" id="KW-0805">Transcription regulation</keyword>
<proteinExistence type="predicted"/>
<keyword evidence="4 7" id="KW-0238">DNA-binding</keyword>
<dbReference type="PROSITE" id="PS51755">
    <property type="entry name" value="OMPR_PHOB"/>
    <property type="match status" value="1"/>
</dbReference>
<dbReference type="InterPro" id="IPR036388">
    <property type="entry name" value="WH-like_DNA-bd_sf"/>
</dbReference>
<sequence length="217" mass="24884">MIKLLLLEDDHMLAESLIELLESENFDIVHVLNSQKALDETFLQKFDLLLLDVNVPLFNGFELLKSLRDSGDKTPAIFLTALTDIASLSKGFDVGADDYIKKPFDFDELLIRINAILKKQYHTYSNELTLDDFHFFIEKNELYKSDIFIPLTPYELKLVLLFFKNINTTLTKDFLIDSLDDFKDISEGALRVHITNLRKIGLPIATIKGIGYRFASS</sequence>
<dbReference type="Pfam" id="PF00072">
    <property type="entry name" value="Response_reg"/>
    <property type="match status" value="1"/>
</dbReference>
<keyword evidence="1 6" id="KW-0597">Phosphoprotein</keyword>